<dbReference type="STRING" id="400682.A0A1X7U5L8"/>
<dbReference type="InterPro" id="IPR028103">
    <property type="entry name" value="Spatacsin"/>
</dbReference>
<dbReference type="AlphaFoldDB" id="A0A1X7U5L8"/>
<sequence length="430" mass="48250">MVVSEQLLYDILSQTQSNTCPLTTSCDHYGSDKRKSSSESLPSPPPIPPDQLDAAVNLLSSIIKRNHISEHNQQFAGQLLRMTLNFLLRFIKTHSNTSRMGTKPSGTNEPEVTSLRRSESQASEDSSCLETSFRNPGTGFISSSEITSHIHSLREYLPKGNTLISDPKRKGEEEGAEFDHLLHIMVRKESWDHASTETVIQRSLVTGNVPLGQSYLIHRSFKGEESPHPQDEASHTHTDEVTISSLSSVGISLIMKTFCEKNIKQAITFIRQMGANVQNSIRYLFQNTFQKQLRDTLAELMTENGWLTSIEQDALEFLKMLETYYPTYVYETAKMIYNSSSDHSYQPPVTTLSPVNSTGNVLDMYPETFGGDHPLVWEPVSNPLSPASESQRGLYLETPLVSVLRWNNETRQRILFDAVVISGTSKGRTT</sequence>
<evidence type="ECO:0000313" key="2">
    <source>
        <dbReference type="EnsemblMetazoa" id="Aqu2.1.22948_001"/>
    </source>
</evidence>
<protein>
    <submittedName>
        <fullName evidence="2">Uncharacterized protein</fullName>
    </submittedName>
</protein>
<reference evidence="2" key="1">
    <citation type="submission" date="2017-05" db="UniProtKB">
        <authorList>
            <consortium name="EnsemblMetazoa"/>
        </authorList>
    </citation>
    <scope>IDENTIFICATION</scope>
</reference>
<organism evidence="2">
    <name type="scientific">Amphimedon queenslandica</name>
    <name type="common">Sponge</name>
    <dbReference type="NCBI Taxonomy" id="400682"/>
    <lineage>
        <taxon>Eukaryota</taxon>
        <taxon>Metazoa</taxon>
        <taxon>Porifera</taxon>
        <taxon>Demospongiae</taxon>
        <taxon>Heteroscleromorpha</taxon>
        <taxon>Haplosclerida</taxon>
        <taxon>Niphatidae</taxon>
        <taxon>Amphimedon</taxon>
    </lineage>
</organism>
<feature type="region of interest" description="Disordered" evidence="1">
    <location>
        <begin position="29"/>
        <end position="50"/>
    </location>
</feature>
<dbReference type="PANTHER" id="PTHR13650:SF0">
    <property type="entry name" value="SPATACSIN"/>
    <property type="match status" value="1"/>
</dbReference>
<dbReference type="EnsemblMetazoa" id="Aqu2.1.22948_001">
    <property type="protein sequence ID" value="Aqu2.1.22948_001"/>
    <property type="gene ID" value="Aqu2.1.22948"/>
</dbReference>
<accession>A0A1X7U5L8</accession>
<feature type="compositionally biased region" description="Polar residues" evidence="1">
    <location>
        <begin position="97"/>
        <end position="111"/>
    </location>
</feature>
<dbReference type="PANTHER" id="PTHR13650">
    <property type="entry name" value="SPATACSIN"/>
    <property type="match status" value="1"/>
</dbReference>
<dbReference type="OrthoDB" id="2018754at2759"/>
<proteinExistence type="predicted"/>
<evidence type="ECO:0000256" key="1">
    <source>
        <dbReference type="SAM" id="MobiDB-lite"/>
    </source>
</evidence>
<dbReference type="InParanoid" id="A0A1X7U5L8"/>
<dbReference type="GO" id="GO:0005737">
    <property type="term" value="C:cytoplasm"/>
    <property type="evidence" value="ECO:0007669"/>
    <property type="project" value="TreeGrafter"/>
</dbReference>
<feature type="region of interest" description="Disordered" evidence="1">
    <location>
        <begin position="97"/>
        <end position="131"/>
    </location>
</feature>
<feature type="compositionally biased region" description="Polar residues" evidence="1">
    <location>
        <begin position="120"/>
        <end position="131"/>
    </location>
</feature>
<name>A0A1X7U5L8_AMPQE</name>